<protein>
    <submittedName>
        <fullName evidence="4">CapA family protein</fullName>
        <ecNumber evidence="4">3.1.-.-</ecNumber>
    </submittedName>
</protein>
<feature type="chain" id="PRO_5046666344" evidence="2">
    <location>
        <begin position="26"/>
        <end position="670"/>
    </location>
</feature>
<dbReference type="PANTHER" id="PTHR33393">
    <property type="entry name" value="POLYGLUTAMINE SYNTHESIS ACCESSORY PROTEIN RV0574C-RELATED"/>
    <property type="match status" value="1"/>
</dbReference>
<feature type="domain" description="Capsule synthesis protein CapA" evidence="3">
    <location>
        <begin position="130"/>
        <end position="384"/>
    </location>
</feature>
<keyword evidence="2" id="KW-0732">Signal</keyword>
<dbReference type="Pfam" id="PF09587">
    <property type="entry name" value="PGA_cap"/>
    <property type="match status" value="1"/>
</dbReference>
<dbReference type="CDD" id="cd07381">
    <property type="entry name" value="MPP_CapA"/>
    <property type="match status" value="1"/>
</dbReference>
<keyword evidence="4" id="KW-0378">Hydrolase</keyword>
<feature type="signal peptide" evidence="2">
    <location>
        <begin position="1"/>
        <end position="25"/>
    </location>
</feature>
<evidence type="ECO:0000256" key="1">
    <source>
        <dbReference type="ARBA" id="ARBA00005662"/>
    </source>
</evidence>
<dbReference type="InterPro" id="IPR029052">
    <property type="entry name" value="Metallo-depent_PP-like"/>
</dbReference>
<dbReference type="RefSeq" id="WP_305932743.1">
    <property type="nucleotide sequence ID" value="NZ_JAVAIM010000001.1"/>
</dbReference>
<dbReference type="PANTHER" id="PTHR33393:SF13">
    <property type="entry name" value="PGA BIOSYNTHESIS PROTEIN CAPA"/>
    <property type="match status" value="1"/>
</dbReference>
<dbReference type="InterPro" id="IPR019079">
    <property type="entry name" value="Capsule_synth_CapA"/>
</dbReference>
<dbReference type="Proteomes" id="UP001240639">
    <property type="component" value="Unassembled WGS sequence"/>
</dbReference>
<dbReference type="InterPro" id="IPR052169">
    <property type="entry name" value="CW_Biosynth-Accessory"/>
</dbReference>
<organism evidence="4 5">
    <name type="scientific">Qipengyuania profundimaris</name>
    <dbReference type="NCBI Taxonomy" id="3067652"/>
    <lineage>
        <taxon>Bacteria</taxon>
        <taxon>Pseudomonadati</taxon>
        <taxon>Pseudomonadota</taxon>
        <taxon>Alphaproteobacteria</taxon>
        <taxon>Sphingomonadales</taxon>
        <taxon>Erythrobacteraceae</taxon>
        <taxon>Qipengyuania</taxon>
    </lineage>
</organism>
<dbReference type="Gene3D" id="3.60.21.10">
    <property type="match status" value="1"/>
</dbReference>
<keyword evidence="5" id="KW-1185">Reference proteome</keyword>
<evidence type="ECO:0000313" key="5">
    <source>
        <dbReference type="Proteomes" id="UP001240639"/>
    </source>
</evidence>
<proteinExistence type="inferred from homology"/>
<dbReference type="SUPFAM" id="SSF56300">
    <property type="entry name" value="Metallo-dependent phosphatases"/>
    <property type="match status" value="1"/>
</dbReference>
<comment type="caution">
    <text evidence="4">The sequence shown here is derived from an EMBL/GenBank/DDBJ whole genome shotgun (WGS) entry which is preliminary data.</text>
</comment>
<dbReference type="SMART" id="SM00854">
    <property type="entry name" value="PGA_cap"/>
    <property type="match status" value="1"/>
</dbReference>
<gene>
    <name evidence="4" type="ORF">Q9K02_09865</name>
</gene>
<comment type="similarity">
    <text evidence="1">Belongs to the CapA family.</text>
</comment>
<reference evidence="4 5" key="1">
    <citation type="submission" date="2023-08" db="EMBL/GenBank/DDBJ databases">
        <title>genomic of G39.</title>
        <authorList>
            <person name="Wang Y."/>
        </authorList>
    </citation>
    <scope>NUCLEOTIDE SEQUENCE [LARGE SCALE GENOMIC DNA]</scope>
    <source>
        <strain evidence="4 5">G39</strain>
    </source>
</reference>
<sequence>MLRRVPSAIAVAAASLCAVPLAAHPADALVGGEIAAPGEVRMGGVLDGRRDRIDFRDVTVTINGSAAALREDGHFAVNLPTAPIYRLDIRGAGVFTVVQTFGHAELSNEACDCLAIPAIEVVARKKGRIELFFGGDTMAGRRYFEPSSGQRQLLFRDSLAADLDRLLAHMRPYMESADLASVNLETVLADEAPGPRLPGKSITFFSPPALAAALKRAGVDYVSLGNNHIYDYGEPGIASTIAALDRAGLAHSGAGHDETQADRAAEIQLGDTSLAMLGFVGWEGSNGAHQVATADKGGAAFGTRGQVRRSVERERKRRNVPVLQYHGGAEYIDRPSDTTIGRLREAVEQGAPLAIGHHPHLVMGVEVYRKALVAPSIGNFLFDQQHPRTHVTYAIRAILEKGRFLRAEFVPVGVIDYRPMPAVGAMRERVLRRLFGFSVERGTKLSMSGGHAVVYADQRGGMDESCHRRATDEFTLSDFAPSCEGTRLGRDVIGRGDFAMARQGDAMERAFMSDDAGLEFASHDGEAYAVLRPEKAASNPAFFTHAYLRDVPAGAYTLRARVKLPVAARIELRIKDRPQPGEQPSARWRGDILETREMPAAEAWQDLSFDFVKPEEAEGNTRPFRPILRFVPMAQSGNLEPIAIDDFELISWSVDGASEADRWHASHVAQ</sequence>
<evidence type="ECO:0000313" key="4">
    <source>
        <dbReference type="EMBL" id="MDP4575441.1"/>
    </source>
</evidence>
<evidence type="ECO:0000259" key="3">
    <source>
        <dbReference type="SMART" id="SM00854"/>
    </source>
</evidence>
<evidence type="ECO:0000256" key="2">
    <source>
        <dbReference type="SAM" id="SignalP"/>
    </source>
</evidence>
<dbReference type="EC" id="3.1.-.-" evidence="4"/>
<accession>A0ABT9HQL9</accession>
<dbReference type="GO" id="GO:0016787">
    <property type="term" value="F:hydrolase activity"/>
    <property type="evidence" value="ECO:0007669"/>
    <property type="project" value="UniProtKB-KW"/>
</dbReference>
<name>A0ABT9HQL9_9SPHN</name>
<dbReference type="EMBL" id="JAVAIM010000001">
    <property type="protein sequence ID" value="MDP4575441.1"/>
    <property type="molecule type" value="Genomic_DNA"/>
</dbReference>